<comment type="similarity">
    <text evidence="8">Belongs to the anthranilate phosphoribosyltransferase family.</text>
</comment>
<evidence type="ECO:0000256" key="6">
    <source>
        <dbReference type="ARBA" id="ARBA00022822"/>
    </source>
</evidence>
<gene>
    <name evidence="8 12" type="primary">trpD</name>
    <name evidence="11" type="ORF">BRM9_2012</name>
    <name evidence="12" type="ORF">DSM1535_0204</name>
    <name evidence="14" type="ORF">ISP06_02370</name>
    <name evidence="13" type="ORF">MB9_0327</name>
</gene>
<dbReference type="EMBL" id="CP006933">
    <property type="protein sequence ID" value="AIS32816.1"/>
    <property type="molecule type" value="Genomic_DNA"/>
</dbReference>
<dbReference type="InterPro" id="IPR017459">
    <property type="entry name" value="Glycosyl_Trfase_fam3_N_dom"/>
</dbReference>
<dbReference type="OrthoDB" id="8214at2157"/>
<comment type="cofactor">
    <cofactor evidence="8">
        <name>Mg(2+)</name>
        <dbReference type="ChEBI" id="CHEBI:18420"/>
    </cofactor>
    <text evidence="8">Binds 2 magnesium ions per monomer.</text>
</comment>
<dbReference type="SUPFAM" id="SSF47648">
    <property type="entry name" value="Nucleoside phosphorylase/phosphoribosyltransferase N-terminal domain"/>
    <property type="match status" value="1"/>
</dbReference>
<evidence type="ECO:0000256" key="4">
    <source>
        <dbReference type="ARBA" id="ARBA00022676"/>
    </source>
</evidence>
<dbReference type="Proteomes" id="UP000029661">
    <property type="component" value="Chromosome"/>
</dbReference>
<evidence type="ECO:0000313" key="12">
    <source>
        <dbReference type="EMBL" id="CEA12569.1"/>
    </source>
</evidence>
<dbReference type="GO" id="GO:0000287">
    <property type="term" value="F:magnesium ion binding"/>
    <property type="evidence" value="ECO:0007669"/>
    <property type="project" value="UniProtKB-UniRule"/>
</dbReference>
<dbReference type="EMBL" id="LN515531">
    <property type="protein sequence ID" value="CEA12569.1"/>
    <property type="molecule type" value="Genomic_DNA"/>
</dbReference>
<feature type="binding site" evidence="8">
    <location>
        <position position="121"/>
    </location>
    <ligand>
        <name>5-phospho-alpha-D-ribose 1-diphosphate</name>
        <dbReference type="ChEBI" id="CHEBI:58017"/>
    </ligand>
</feature>
<feature type="binding site" evidence="8">
    <location>
        <position position="81"/>
    </location>
    <ligand>
        <name>5-phospho-alpha-D-ribose 1-diphosphate</name>
        <dbReference type="ChEBI" id="CHEBI:58017"/>
    </ligand>
</feature>
<reference evidence="13" key="3">
    <citation type="submission" date="2014-09" db="EMBL/GenBank/DDBJ databases">
        <authorList>
            <person name="Bishop-Lilly K.A."/>
            <person name="Broomall S.M."/>
            <person name="Chain P.S."/>
            <person name="Chertkov O."/>
            <person name="Coyne S.R."/>
            <person name="Daligault H.E."/>
            <person name="Davenport K.W."/>
            <person name="Erkkila T."/>
            <person name="Frey K.G."/>
            <person name="Gibbons H.S."/>
            <person name="Gu W."/>
            <person name="Jaissle J."/>
            <person name="Johnson S.L."/>
            <person name="Koroleva G.I."/>
            <person name="Ladner J.T."/>
            <person name="Lo C.-C."/>
            <person name="Minogue T.D."/>
            <person name="Munk C."/>
            <person name="Palacios G.F."/>
            <person name="Redden C.L."/>
            <person name="Rosenzweig C.N."/>
            <person name="Scholz M.B."/>
            <person name="Teshima H."/>
            <person name="Xu Y."/>
        </authorList>
    </citation>
    <scope>NUCLEOTIDE SEQUENCE</scope>
    <source>
        <strain evidence="13">Mb9</strain>
    </source>
</reference>
<dbReference type="NCBIfam" id="TIGR01245">
    <property type="entry name" value="trpD"/>
    <property type="match status" value="1"/>
</dbReference>
<feature type="domain" description="Glycosyl transferase family 3" evidence="9">
    <location>
        <begin position="75"/>
        <end position="335"/>
    </location>
</feature>
<feature type="domain" description="Glycosyl transferase family 3 N-terminal" evidence="10">
    <location>
        <begin position="4"/>
        <end position="63"/>
    </location>
</feature>
<dbReference type="Pfam" id="PF02885">
    <property type="entry name" value="Glycos_trans_3N"/>
    <property type="match status" value="1"/>
</dbReference>
<dbReference type="InterPro" id="IPR035902">
    <property type="entry name" value="Nuc_phospho_transferase"/>
</dbReference>
<reference evidence="11" key="1">
    <citation type="submission" date="2013-12" db="EMBL/GenBank/DDBJ databases">
        <title>The complete genome sequence of Methanobacterium sp. BRM9.</title>
        <authorList>
            <consortium name="Pastoral Greenhouse Gas Research Consortium"/>
            <person name="Kelly W.J."/>
            <person name="Leahy S.C."/>
            <person name="Perry R."/>
            <person name="Li D."/>
            <person name="Altermann E."/>
            <person name="Lambie S.C."/>
            <person name="Attwood G.T."/>
        </authorList>
    </citation>
    <scope>NUCLEOTIDE SEQUENCE [LARGE SCALE GENOMIC DNA]</scope>
    <source>
        <strain evidence="11">BRM9</strain>
    </source>
</reference>
<dbReference type="EMBL" id="JADIIL010000011">
    <property type="protein sequence ID" value="MBF4474303.1"/>
    <property type="molecule type" value="Genomic_DNA"/>
</dbReference>
<evidence type="ECO:0000256" key="3">
    <source>
        <dbReference type="ARBA" id="ARBA00022605"/>
    </source>
</evidence>
<name>A0A090I1A0_METFO</name>
<sequence length="349" mass="37507">MIAECLNKVVSGHNLSEDEAYNCMMEMVSGDASDVDMAAFLAALTTKGEDPVEITGFVKAMREVSIKVHPNLDDAMVDTCGTGGDQFKTFNVSTIATLIAAAAGVPIAKHGNRAISSKCGGADILEAMGVNINGDASSVETCLEKSGMGFMFAPNFHPATKHVMSVRRKLGIRTVFNLLGPLTSPANPEIHLMGVFDPEYVEIVANVLKNLGVKRAMVVHGFDEDNQPALDEISIIGRTRVAILEEGKINVFDLYPEDFGLEPVDKRLIMARDTLEENLQIAGDVLDGKDNTPGEKARMNICLANASAILFLAGKAGDLKEGMIMAREMVMNGRARAKLQEFIQVSNSS</sequence>
<keyword evidence="3 8" id="KW-0028">Amino-acid biosynthesis</keyword>
<dbReference type="PANTHER" id="PTHR43285">
    <property type="entry name" value="ANTHRANILATE PHOSPHORIBOSYLTRANSFERASE"/>
    <property type="match status" value="1"/>
</dbReference>
<feature type="binding site" evidence="8">
    <location>
        <position position="232"/>
    </location>
    <ligand>
        <name>Mg(2+)</name>
        <dbReference type="ChEBI" id="CHEBI:18420"/>
        <label>1</label>
    </ligand>
</feature>
<dbReference type="PANTHER" id="PTHR43285:SF2">
    <property type="entry name" value="ANTHRANILATE PHOSPHORIBOSYLTRANSFERASE"/>
    <property type="match status" value="1"/>
</dbReference>
<feature type="binding site" evidence="8">
    <location>
        <position position="93"/>
    </location>
    <ligand>
        <name>Mg(2+)</name>
        <dbReference type="ChEBI" id="CHEBI:18420"/>
        <label>1</label>
    </ligand>
</feature>
<dbReference type="SUPFAM" id="SSF52418">
    <property type="entry name" value="Nucleoside phosphorylase/phosphoribosyltransferase catalytic domain"/>
    <property type="match status" value="1"/>
</dbReference>
<dbReference type="STRING" id="2162.BRM9_2012"/>
<dbReference type="FunFam" id="3.40.1030.10:FF:000002">
    <property type="entry name" value="Anthranilate phosphoribosyltransferase"/>
    <property type="match status" value="1"/>
</dbReference>
<feature type="binding site" evidence="8">
    <location>
        <begin position="84"/>
        <end position="85"/>
    </location>
    <ligand>
        <name>5-phospho-alpha-D-ribose 1-diphosphate</name>
        <dbReference type="ChEBI" id="CHEBI:58017"/>
    </ligand>
</feature>
<comment type="function">
    <text evidence="8">Catalyzes the transfer of the phosphoribosyl group of 5-phosphorylribose-1-pyrophosphate (PRPP) to anthranilate to yield N-(5'-phosphoribosyl)-anthranilate (PRA).</text>
</comment>
<dbReference type="GeneID" id="26738590"/>
<dbReference type="Pfam" id="PF00591">
    <property type="entry name" value="Glycos_transf_3"/>
    <property type="match status" value="1"/>
</dbReference>
<comment type="caution">
    <text evidence="8">Lacks conserved residue(s) required for the propagation of feature annotation.</text>
</comment>
<reference evidence="12" key="2">
    <citation type="submission" date="2014-08" db="EMBL/GenBank/DDBJ databases">
        <authorList>
            <person name="Wibberg D."/>
        </authorList>
    </citation>
    <scope>NUCLEOTIDE SEQUENCE</scope>
</reference>
<dbReference type="Proteomes" id="UP000606900">
    <property type="component" value="Unassembled WGS sequence"/>
</dbReference>
<dbReference type="GO" id="GO:0005829">
    <property type="term" value="C:cytosol"/>
    <property type="evidence" value="ECO:0007669"/>
    <property type="project" value="TreeGrafter"/>
</dbReference>
<dbReference type="PATRIC" id="fig|2162.10.peg.337"/>
<proteinExistence type="inferred from homology"/>
<evidence type="ECO:0000313" key="13">
    <source>
        <dbReference type="EMBL" id="CEL23975.1"/>
    </source>
</evidence>
<keyword evidence="15" id="KW-1185">Reference proteome</keyword>
<dbReference type="InterPro" id="IPR000312">
    <property type="entry name" value="Glycosyl_Trfase_fam3"/>
</dbReference>
<dbReference type="EC" id="2.4.2.18" evidence="2 8"/>
<feature type="binding site" evidence="8">
    <location>
        <begin position="109"/>
        <end position="117"/>
    </location>
    <ligand>
        <name>5-phospho-alpha-D-ribose 1-diphosphate</name>
        <dbReference type="ChEBI" id="CHEBI:58017"/>
    </ligand>
</feature>
<dbReference type="Gene3D" id="3.40.1030.10">
    <property type="entry name" value="Nucleoside phosphorylase/phosphoribosyltransferase catalytic domain"/>
    <property type="match status" value="1"/>
</dbReference>
<evidence type="ECO:0000256" key="8">
    <source>
        <dbReference type="HAMAP-Rule" id="MF_00211"/>
    </source>
</evidence>
<feature type="binding site" evidence="8">
    <location>
        <position position="81"/>
    </location>
    <ligand>
        <name>anthranilate</name>
        <dbReference type="ChEBI" id="CHEBI:16567"/>
        <label>1</label>
    </ligand>
</feature>
<evidence type="ECO:0000313" key="11">
    <source>
        <dbReference type="EMBL" id="AIS32816.1"/>
    </source>
</evidence>
<evidence type="ECO:0000313" key="14">
    <source>
        <dbReference type="EMBL" id="MBF4474303.1"/>
    </source>
</evidence>
<dbReference type="Gene3D" id="1.20.970.10">
    <property type="entry name" value="Transferase, Pyrimidine Nucleoside Phosphorylase, Chain C"/>
    <property type="match status" value="1"/>
</dbReference>
<keyword evidence="8" id="KW-0460">Magnesium</keyword>
<evidence type="ECO:0000256" key="7">
    <source>
        <dbReference type="ARBA" id="ARBA00023141"/>
    </source>
</evidence>
<evidence type="ECO:0000256" key="1">
    <source>
        <dbReference type="ARBA" id="ARBA00004907"/>
    </source>
</evidence>
<accession>A0A090I1A0</accession>
<dbReference type="AlphaFoldDB" id="A0A090I1A0"/>
<feature type="binding site" evidence="8">
    <location>
        <position position="112"/>
    </location>
    <ligand>
        <name>anthranilate</name>
        <dbReference type="ChEBI" id="CHEBI:16567"/>
        <label>1</label>
    </ligand>
</feature>
<evidence type="ECO:0000259" key="9">
    <source>
        <dbReference type="Pfam" id="PF00591"/>
    </source>
</evidence>
<dbReference type="HAMAP" id="MF_00211">
    <property type="entry name" value="TrpD"/>
    <property type="match status" value="1"/>
</dbReference>
<evidence type="ECO:0000256" key="2">
    <source>
        <dbReference type="ARBA" id="ARBA00011948"/>
    </source>
</evidence>
<dbReference type="GO" id="GO:0000162">
    <property type="term" value="P:L-tryptophan biosynthetic process"/>
    <property type="evidence" value="ECO:0007669"/>
    <property type="project" value="UniProtKB-UniRule"/>
</dbReference>
<feature type="binding site" evidence="8">
    <location>
        <position position="89"/>
    </location>
    <ligand>
        <name>5-phospho-alpha-D-ribose 1-diphosphate</name>
        <dbReference type="ChEBI" id="CHEBI:58017"/>
    </ligand>
</feature>
<keyword evidence="8" id="KW-0479">Metal-binding</keyword>
<evidence type="ECO:0000313" key="15">
    <source>
        <dbReference type="Proteomes" id="UP000062768"/>
    </source>
</evidence>
<dbReference type="InterPro" id="IPR036320">
    <property type="entry name" value="Glycosyl_Trfase_fam3_N_dom_sf"/>
</dbReference>
<dbReference type="UniPathway" id="UPA00035">
    <property type="reaction ID" value="UER00041"/>
</dbReference>
<organism evidence="12">
    <name type="scientific">Methanobacterium formicicum</name>
    <dbReference type="NCBI Taxonomy" id="2162"/>
    <lineage>
        <taxon>Archaea</taxon>
        <taxon>Methanobacteriati</taxon>
        <taxon>Methanobacteriota</taxon>
        <taxon>Methanomada group</taxon>
        <taxon>Methanobacteria</taxon>
        <taxon>Methanobacteriales</taxon>
        <taxon>Methanobacteriaceae</taxon>
        <taxon>Methanobacterium</taxon>
    </lineage>
</organism>
<feature type="binding site" evidence="8">
    <location>
        <position position="232"/>
    </location>
    <ligand>
        <name>Mg(2+)</name>
        <dbReference type="ChEBI" id="CHEBI:18420"/>
        <label>2</label>
    </ligand>
</feature>
<dbReference type="KEGG" id="mfi:DSM1535_0204"/>
<keyword evidence="6 8" id="KW-0822">Tryptophan biosynthesis</keyword>
<dbReference type="GO" id="GO:0004048">
    <property type="term" value="F:anthranilate phosphoribosyltransferase activity"/>
    <property type="evidence" value="ECO:0007669"/>
    <property type="project" value="UniProtKB-UniRule"/>
</dbReference>
<dbReference type="RefSeq" id="WP_048071898.1">
    <property type="nucleotide sequence ID" value="NZ_CP006933.1"/>
</dbReference>
<dbReference type="Proteomes" id="UP000062768">
    <property type="component" value="Chromosome I"/>
</dbReference>
<keyword evidence="4 8" id="KW-0328">Glycosyltransferase</keyword>
<dbReference type="EMBL" id="LN734822">
    <property type="protein sequence ID" value="CEL23975.1"/>
    <property type="molecule type" value="Genomic_DNA"/>
</dbReference>
<protein>
    <recommendedName>
        <fullName evidence="2 8">Anthranilate phosphoribosyltransferase</fullName>
        <ecNumber evidence="2 8">2.4.2.18</ecNumber>
    </recommendedName>
</protein>
<evidence type="ECO:0000256" key="5">
    <source>
        <dbReference type="ARBA" id="ARBA00022679"/>
    </source>
</evidence>
<comment type="catalytic activity">
    <reaction evidence="8">
        <text>N-(5-phospho-beta-D-ribosyl)anthranilate + diphosphate = 5-phospho-alpha-D-ribose 1-diphosphate + anthranilate</text>
        <dbReference type="Rhea" id="RHEA:11768"/>
        <dbReference type="ChEBI" id="CHEBI:16567"/>
        <dbReference type="ChEBI" id="CHEBI:18277"/>
        <dbReference type="ChEBI" id="CHEBI:33019"/>
        <dbReference type="ChEBI" id="CHEBI:58017"/>
        <dbReference type="EC" id="2.4.2.18"/>
    </reaction>
</comment>
<feature type="binding site" evidence="8">
    <location>
        <begin position="91"/>
        <end position="94"/>
    </location>
    <ligand>
        <name>5-phospho-alpha-D-ribose 1-diphosphate</name>
        <dbReference type="ChEBI" id="CHEBI:58017"/>
    </ligand>
</feature>
<feature type="binding site" evidence="8">
    <location>
        <position position="231"/>
    </location>
    <ligand>
        <name>Mg(2+)</name>
        <dbReference type="ChEBI" id="CHEBI:18420"/>
        <label>2</label>
    </ligand>
</feature>
<evidence type="ECO:0000259" key="10">
    <source>
        <dbReference type="Pfam" id="PF02885"/>
    </source>
</evidence>
<comment type="subunit">
    <text evidence="8">Homodimer.</text>
</comment>
<feature type="binding site" evidence="8">
    <location>
        <position position="167"/>
    </location>
    <ligand>
        <name>anthranilate</name>
        <dbReference type="ChEBI" id="CHEBI:16567"/>
        <label>2</label>
    </ligand>
</feature>
<keyword evidence="5 8" id="KW-0808">Transferase</keyword>
<comment type="pathway">
    <text evidence="1 8">Amino-acid biosynthesis; L-tryptophan biosynthesis; L-tryptophan from chorismate: step 2/5.</text>
</comment>
<dbReference type="InterPro" id="IPR005940">
    <property type="entry name" value="Anthranilate_Pribosyl_Tfrase"/>
</dbReference>
<keyword evidence="7 8" id="KW-0057">Aromatic amino acid biosynthesis</keyword>
<reference evidence="14" key="4">
    <citation type="submission" date="2020-10" db="EMBL/GenBank/DDBJ databases">
        <title>Dehalococcoides mccartyi of a TCE/Cr reducing biochatode.</title>
        <authorList>
            <person name="Matturro B."/>
        </authorList>
    </citation>
    <scope>NUCLEOTIDE SEQUENCE</scope>
    <source>
        <strain evidence="14">Bin2</strain>
    </source>
</reference>
<dbReference type="KEGG" id="mfc:BRM9_2012"/>